<dbReference type="OrthoDB" id="10275147at2759"/>
<organism evidence="2 3">
    <name type="scientific">Exophiala mesophila</name>
    <name type="common">Black yeast-like fungus</name>
    <dbReference type="NCBI Taxonomy" id="212818"/>
    <lineage>
        <taxon>Eukaryota</taxon>
        <taxon>Fungi</taxon>
        <taxon>Dikarya</taxon>
        <taxon>Ascomycota</taxon>
        <taxon>Pezizomycotina</taxon>
        <taxon>Eurotiomycetes</taxon>
        <taxon>Chaetothyriomycetidae</taxon>
        <taxon>Chaetothyriales</taxon>
        <taxon>Herpotrichiellaceae</taxon>
        <taxon>Exophiala</taxon>
    </lineage>
</organism>
<dbReference type="HOGENOM" id="CLU_1917069_0_0_1"/>
<protein>
    <submittedName>
        <fullName evidence="2">Uncharacterized protein</fullName>
    </submittedName>
</protein>
<reference evidence="2 3" key="1">
    <citation type="submission" date="2015-01" db="EMBL/GenBank/DDBJ databases">
        <title>The Genome Sequence of Exophiala mesophila CBS40295.</title>
        <authorList>
            <consortium name="The Broad Institute Genomics Platform"/>
            <person name="Cuomo C."/>
            <person name="de Hoog S."/>
            <person name="Gorbushina A."/>
            <person name="Stielow B."/>
            <person name="Teixiera M."/>
            <person name="Abouelleil A."/>
            <person name="Chapman S.B."/>
            <person name="Priest M."/>
            <person name="Young S.K."/>
            <person name="Wortman J."/>
            <person name="Nusbaum C."/>
            <person name="Birren B."/>
        </authorList>
    </citation>
    <scope>NUCLEOTIDE SEQUENCE [LARGE SCALE GENOMIC DNA]</scope>
    <source>
        <strain evidence="2 3">CBS 40295</strain>
    </source>
</reference>
<proteinExistence type="predicted"/>
<dbReference type="EMBL" id="KN847524">
    <property type="protein sequence ID" value="KIV90280.1"/>
    <property type="molecule type" value="Genomic_DNA"/>
</dbReference>
<gene>
    <name evidence="2" type="ORF">PV10_07599</name>
</gene>
<sequence>MKTISECPAGYVPGIGAEDDLSMSADAVDEQKSEFDRQLDEWRQDAENDSSKHLSPATTPESIPACLTKFTSTQSIERADFFMYMSQAGFPPVDTRLQPWKKVRPKTKTRAESDGKMVVKCSGIHYYNTTGG</sequence>
<dbReference type="AlphaFoldDB" id="A0A0D1WMN1"/>
<dbReference type="RefSeq" id="XP_016221854.1">
    <property type="nucleotide sequence ID" value="XM_016372522.1"/>
</dbReference>
<name>A0A0D1WMN1_EXOME</name>
<evidence type="ECO:0000313" key="3">
    <source>
        <dbReference type="Proteomes" id="UP000054302"/>
    </source>
</evidence>
<evidence type="ECO:0000313" key="2">
    <source>
        <dbReference type="EMBL" id="KIV90280.1"/>
    </source>
</evidence>
<keyword evidence="3" id="KW-1185">Reference proteome</keyword>
<dbReference type="GeneID" id="27325444"/>
<dbReference type="VEuPathDB" id="FungiDB:PV10_07599"/>
<feature type="compositionally biased region" description="Basic and acidic residues" evidence="1">
    <location>
        <begin position="29"/>
        <end position="52"/>
    </location>
</feature>
<feature type="region of interest" description="Disordered" evidence="1">
    <location>
        <begin position="23"/>
        <end position="60"/>
    </location>
</feature>
<accession>A0A0D1WMN1</accession>
<dbReference type="Proteomes" id="UP000054302">
    <property type="component" value="Unassembled WGS sequence"/>
</dbReference>
<evidence type="ECO:0000256" key="1">
    <source>
        <dbReference type="SAM" id="MobiDB-lite"/>
    </source>
</evidence>